<gene>
    <name evidence="2" type="ORF">SORBI_3010G148501</name>
</gene>
<dbReference type="EMBL" id="CM000769">
    <property type="protein sequence ID" value="OQU76458.1"/>
    <property type="molecule type" value="Genomic_DNA"/>
</dbReference>
<feature type="compositionally biased region" description="Basic and acidic residues" evidence="1">
    <location>
        <begin position="104"/>
        <end position="115"/>
    </location>
</feature>
<dbReference type="InParanoid" id="A0A1W0VT50"/>
<dbReference type="AlphaFoldDB" id="A0A1W0VT50"/>
<feature type="region of interest" description="Disordered" evidence="1">
    <location>
        <begin position="82"/>
        <end position="115"/>
    </location>
</feature>
<evidence type="ECO:0000313" key="3">
    <source>
        <dbReference type="Proteomes" id="UP000000768"/>
    </source>
</evidence>
<evidence type="ECO:0000313" key="2">
    <source>
        <dbReference type="EMBL" id="OQU76458.1"/>
    </source>
</evidence>
<reference evidence="3" key="2">
    <citation type="journal article" date="2018" name="Plant J.">
        <title>The Sorghum bicolor reference genome: improved assembly, gene annotations, a transcriptome atlas, and signatures of genome organization.</title>
        <authorList>
            <person name="McCormick R.F."/>
            <person name="Truong S.K."/>
            <person name="Sreedasyam A."/>
            <person name="Jenkins J."/>
            <person name="Shu S."/>
            <person name="Sims D."/>
            <person name="Kennedy M."/>
            <person name="Amirebrahimi M."/>
            <person name="Weers B.D."/>
            <person name="McKinley B."/>
            <person name="Mattison A."/>
            <person name="Morishige D.T."/>
            <person name="Grimwood J."/>
            <person name="Schmutz J."/>
            <person name="Mullet J.E."/>
        </authorList>
    </citation>
    <scope>NUCLEOTIDE SEQUENCE [LARGE SCALE GENOMIC DNA]</scope>
    <source>
        <strain evidence="3">cv. BTx623</strain>
    </source>
</reference>
<organism evidence="2 3">
    <name type="scientific">Sorghum bicolor</name>
    <name type="common">Sorghum</name>
    <name type="synonym">Sorghum vulgare</name>
    <dbReference type="NCBI Taxonomy" id="4558"/>
    <lineage>
        <taxon>Eukaryota</taxon>
        <taxon>Viridiplantae</taxon>
        <taxon>Streptophyta</taxon>
        <taxon>Embryophyta</taxon>
        <taxon>Tracheophyta</taxon>
        <taxon>Spermatophyta</taxon>
        <taxon>Magnoliopsida</taxon>
        <taxon>Liliopsida</taxon>
        <taxon>Poales</taxon>
        <taxon>Poaceae</taxon>
        <taxon>PACMAD clade</taxon>
        <taxon>Panicoideae</taxon>
        <taxon>Andropogonodae</taxon>
        <taxon>Andropogoneae</taxon>
        <taxon>Sorghinae</taxon>
        <taxon>Sorghum</taxon>
    </lineage>
</organism>
<dbReference type="Gramene" id="OQU76458">
    <property type="protein sequence ID" value="OQU76458"/>
    <property type="gene ID" value="SORBI_3010G148501"/>
</dbReference>
<dbReference type="Proteomes" id="UP000000768">
    <property type="component" value="Chromosome 10"/>
</dbReference>
<name>A0A1W0VT50_SORBI</name>
<protein>
    <submittedName>
        <fullName evidence="2">Uncharacterized protein</fullName>
    </submittedName>
</protein>
<sequence>MEGSIRRGRNQICTPLHLHLCGGDVRLQFPCRYPAKDDTPSPALPRTPPQHYHCHLCVPACQPAPVPPTIRGTHLTTLEHLQPRPPRCRALGHRPTTPLPLGLSDRRRSSDQTRRVERLKIRAAGPQR</sequence>
<evidence type="ECO:0000256" key="1">
    <source>
        <dbReference type="SAM" id="MobiDB-lite"/>
    </source>
</evidence>
<proteinExistence type="predicted"/>
<accession>A0A1W0VT50</accession>
<reference evidence="2 3" key="1">
    <citation type="journal article" date="2009" name="Nature">
        <title>The Sorghum bicolor genome and the diversification of grasses.</title>
        <authorList>
            <person name="Paterson A.H."/>
            <person name="Bowers J.E."/>
            <person name="Bruggmann R."/>
            <person name="Dubchak I."/>
            <person name="Grimwood J."/>
            <person name="Gundlach H."/>
            <person name="Haberer G."/>
            <person name="Hellsten U."/>
            <person name="Mitros T."/>
            <person name="Poliakov A."/>
            <person name="Schmutz J."/>
            <person name="Spannagl M."/>
            <person name="Tang H."/>
            <person name="Wang X."/>
            <person name="Wicker T."/>
            <person name="Bharti A.K."/>
            <person name="Chapman J."/>
            <person name="Feltus F.A."/>
            <person name="Gowik U."/>
            <person name="Grigoriev I.V."/>
            <person name="Lyons E."/>
            <person name="Maher C.A."/>
            <person name="Martis M."/>
            <person name="Narechania A."/>
            <person name="Otillar R.P."/>
            <person name="Penning B.W."/>
            <person name="Salamov A.A."/>
            <person name="Wang Y."/>
            <person name="Zhang L."/>
            <person name="Carpita N.C."/>
            <person name="Freeling M."/>
            <person name="Gingle A.R."/>
            <person name="Hash C.T."/>
            <person name="Keller B."/>
            <person name="Klein P."/>
            <person name="Kresovich S."/>
            <person name="McCann M.C."/>
            <person name="Ming R."/>
            <person name="Peterson D.G."/>
            <person name="Mehboob-ur-Rahman"/>
            <person name="Ware D."/>
            <person name="Westhoff P."/>
            <person name="Mayer K.F."/>
            <person name="Messing J."/>
            <person name="Rokhsar D.S."/>
        </authorList>
    </citation>
    <scope>NUCLEOTIDE SEQUENCE [LARGE SCALE GENOMIC DNA]</scope>
    <source>
        <strain evidence="3">cv. BTx623</strain>
    </source>
</reference>
<keyword evidence="3" id="KW-1185">Reference proteome</keyword>